<organism evidence="2 3">
    <name type="scientific">Hymenobacter properus</name>
    <dbReference type="NCBI Taxonomy" id="2791026"/>
    <lineage>
        <taxon>Bacteria</taxon>
        <taxon>Pseudomonadati</taxon>
        <taxon>Bacteroidota</taxon>
        <taxon>Cytophagia</taxon>
        <taxon>Cytophagales</taxon>
        <taxon>Hymenobacteraceae</taxon>
        <taxon>Hymenobacter</taxon>
    </lineage>
</organism>
<dbReference type="RefSeq" id="WP_196285941.1">
    <property type="nucleotide sequence ID" value="NZ_JADQDP010000002.1"/>
</dbReference>
<comment type="caution">
    <text evidence="2">The sequence shown here is derived from an EMBL/GenBank/DDBJ whole genome shotgun (WGS) entry which is preliminary data.</text>
</comment>
<evidence type="ECO:0000313" key="2">
    <source>
        <dbReference type="EMBL" id="MBF9141589.1"/>
    </source>
</evidence>
<name>A0A931BDV2_9BACT</name>
<keyword evidence="1" id="KW-0472">Membrane</keyword>
<dbReference type="AlphaFoldDB" id="A0A931BDV2"/>
<evidence type="ECO:0000313" key="3">
    <source>
        <dbReference type="Proteomes" id="UP000645610"/>
    </source>
</evidence>
<accession>A0A931BDV2</accession>
<proteinExistence type="predicted"/>
<dbReference type="EMBL" id="JADQDP010000002">
    <property type="protein sequence ID" value="MBF9141589.1"/>
    <property type="molecule type" value="Genomic_DNA"/>
</dbReference>
<sequence>MLQRRALLQRPHATAEAGLGTTVLGVLGLITLPIAAVGLILSGGALGWIIVGGLAALAVLVAYIDPFGR</sequence>
<reference evidence="2 3" key="1">
    <citation type="submission" date="2020-11" db="EMBL/GenBank/DDBJ databases">
        <authorList>
            <person name="Kim M.K."/>
        </authorList>
    </citation>
    <scope>NUCLEOTIDE SEQUENCE [LARGE SCALE GENOMIC DNA]</scope>
    <source>
        <strain evidence="2 3">BT439</strain>
    </source>
</reference>
<feature type="transmembrane region" description="Helical" evidence="1">
    <location>
        <begin position="21"/>
        <end position="40"/>
    </location>
</feature>
<keyword evidence="1" id="KW-1133">Transmembrane helix</keyword>
<keyword evidence="3" id="KW-1185">Reference proteome</keyword>
<keyword evidence="1" id="KW-0812">Transmembrane</keyword>
<evidence type="ECO:0000256" key="1">
    <source>
        <dbReference type="SAM" id="Phobius"/>
    </source>
</evidence>
<dbReference type="Proteomes" id="UP000645610">
    <property type="component" value="Unassembled WGS sequence"/>
</dbReference>
<gene>
    <name evidence="2" type="ORF">I2I01_08080</name>
</gene>
<feature type="transmembrane region" description="Helical" evidence="1">
    <location>
        <begin position="46"/>
        <end position="64"/>
    </location>
</feature>
<protein>
    <submittedName>
        <fullName evidence="2">Uncharacterized protein</fullName>
    </submittedName>
</protein>